<dbReference type="SUPFAM" id="SSF51905">
    <property type="entry name" value="FAD/NAD(P)-binding domain"/>
    <property type="match status" value="1"/>
</dbReference>
<evidence type="ECO:0000256" key="2">
    <source>
        <dbReference type="ARBA" id="ARBA00007653"/>
    </source>
</evidence>
<keyword evidence="4" id="KW-0274">FAD</keyword>
<keyword evidence="3" id="KW-0285">Flavoprotein</keyword>
<dbReference type="GO" id="GO:0005829">
    <property type="term" value="C:cytosol"/>
    <property type="evidence" value="ECO:0007669"/>
    <property type="project" value="TreeGrafter"/>
</dbReference>
<dbReference type="AlphaFoldDB" id="A0A0M3JIP4"/>
<dbReference type="InterPro" id="IPR020595">
    <property type="entry name" value="MnmG-rel_CS"/>
</dbReference>
<evidence type="ECO:0000256" key="1">
    <source>
        <dbReference type="ARBA" id="ARBA00001974"/>
    </source>
</evidence>
<dbReference type="InterPro" id="IPR040131">
    <property type="entry name" value="MnmG_N"/>
</dbReference>
<dbReference type="EMBL" id="UYRR01017288">
    <property type="protein sequence ID" value="VDK28854.1"/>
    <property type="molecule type" value="Genomic_DNA"/>
</dbReference>
<dbReference type="Gene3D" id="3.50.50.60">
    <property type="entry name" value="FAD/NAD(P)-binding domain"/>
    <property type="match status" value="1"/>
</dbReference>
<dbReference type="GO" id="GO:0002098">
    <property type="term" value="P:tRNA wobble uridine modification"/>
    <property type="evidence" value="ECO:0007669"/>
    <property type="project" value="TreeGrafter"/>
</dbReference>
<reference evidence="6 7" key="2">
    <citation type="submission" date="2018-11" db="EMBL/GenBank/DDBJ databases">
        <authorList>
            <consortium name="Pathogen Informatics"/>
        </authorList>
    </citation>
    <scope>NUCLEOTIDE SEQUENCE [LARGE SCALE GENOMIC DNA]</scope>
</reference>
<reference evidence="8" key="1">
    <citation type="submission" date="2017-02" db="UniProtKB">
        <authorList>
            <consortium name="WormBaseParasite"/>
        </authorList>
    </citation>
    <scope>IDENTIFICATION</scope>
</reference>
<comment type="cofactor">
    <cofactor evidence="1">
        <name>FAD</name>
        <dbReference type="ChEBI" id="CHEBI:57692"/>
    </cofactor>
</comment>
<protein>
    <submittedName>
        <fullName evidence="8">Protein MTO1 homolog, mitochondrial</fullName>
    </submittedName>
</protein>
<evidence type="ECO:0000313" key="7">
    <source>
        <dbReference type="Proteomes" id="UP000267096"/>
    </source>
</evidence>
<dbReference type="Proteomes" id="UP000267096">
    <property type="component" value="Unassembled WGS sequence"/>
</dbReference>
<dbReference type="Pfam" id="PF01134">
    <property type="entry name" value="GIDA"/>
    <property type="match status" value="1"/>
</dbReference>
<feature type="domain" description="MnmG N-terminal" evidence="5">
    <location>
        <begin position="2"/>
        <end position="104"/>
    </location>
</feature>
<gene>
    <name evidence="6" type="ORF">ASIM_LOCUS7274</name>
</gene>
<dbReference type="PANTHER" id="PTHR11806">
    <property type="entry name" value="GLUCOSE INHIBITED DIVISION PROTEIN A"/>
    <property type="match status" value="1"/>
</dbReference>
<dbReference type="InterPro" id="IPR002218">
    <property type="entry name" value="MnmG-rel"/>
</dbReference>
<evidence type="ECO:0000313" key="6">
    <source>
        <dbReference type="EMBL" id="VDK28854.1"/>
    </source>
</evidence>
<evidence type="ECO:0000256" key="4">
    <source>
        <dbReference type="ARBA" id="ARBA00022827"/>
    </source>
</evidence>
<dbReference type="GO" id="GO:0030488">
    <property type="term" value="P:tRNA methylation"/>
    <property type="evidence" value="ECO:0007669"/>
    <property type="project" value="TreeGrafter"/>
</dbReference>
<dbReference type="OrthoDB" id="3329at2759"/>
<dbReference type="PANTHER" id="PTHR11806:SF0">
    <property type="entry name" value="PROTEIN MTO1 HOMOLOG, MITOCHONDRIAL"/>
    <property type="match status" value="1"/>
</dbReference>
<accession>A0A0M3JIP4</accession>
<organism evidence="8">
    <name type="scientific">Anisakis simplex</name>
    <name type="common">Herring worm</name>
    <dbReference type="NCBI Taxonomy" id="6269"/>
    <lineage>
        <taxon>Eukaryota</taxon>
        <taxon>Metazoa</taxon>
        <taxon>Ecdysozoa</taxon>
        <taxon>Nematoda</taxon>
        <taxon>Chromadorea</taxon>
        <taxon>Rhabditida</taxon>
        <taxon>Spirurina</taxon>
        <taxon>Ascaridomorpha</taxon>
        <taxon>Ascaridoidea</taxon>
        <taxon>Anisakidae</taxon>
        <taxon>Anisakis</taxon>
        <taxon>Anisakis simplex complex</taxon>
    </lineage>
</organism>
<comment type="similarity">
    <text evidence="2">Belongs to the MnmG family.</text>
</comment>
<dbReference type="PROSITE" id="PS01281">
    <property type="entry name" value="GIDA_2"/>
    <property type="match status" value="1"/>
</dbReference>
<evidence type="ECO:0000313" key="8">
    <source>
        <dbReference type="WBParaSite" id="ASIM_0000751001-mRNA-1"/>
    </source>
</evidence>
<evidence type="ECO:0000259" key="5">
    <source>
        <dbReference type="Pfam" id="PF01134"/>
    </source>
</evidence>
<sequence>MFLEYEGLESDLIYPQGMSMTFEPHVQLEIMRAIPGLERVEITQAGYGVEYDFVNPQQLKPNLETKLVKGLLLAGQINGTTGYEEAAAQGVVAGINASALSRNQECLKIDRTEGYIGVLIDDL</sequence>
<dbReference type="InterPro" id="IPR036188">
    <property type="entry name" value="FAD/NAD-bd_sf"/>
</dbReference>
<dbReference type="GO" id="GO:0050660">
    <property type="term" value="F:flavin adenine dinucleotide binding"/>
    <property type="evidence" value="ECO:0007669"/>
    <property type="project" value="InterPro"/>
</dbReference>
<dbReference type="WBParaSite" id="ASIM_0000751001-mRNA-1">
    <property type="protein sequence ID" value="ASIM_0000751001-mRNA-1"/>
    <property type="gene ID" value="ASIM_0000751001"/>
</dbReference>
<keyword evidence="7" id="KW-1185">Reference proteome</keyword>
<name>A0A0M3JIP4_ANISI</name>
<evidence type="ECO:0000256" key="3">
    <source>
        <dbReference type="ARBA" id="ARBA00022630"/>
    </source>
</evidence>
<proteinExistence type="inferred from homology"/>